<dbReference type="Proteomes" id="UP000578252">
    <property type="component" value="Unassembled WGS sequence"/>
</dbReference>
<reference evidence="1 2" key="1">
    <citation type="submission" date="2020-04" db="EMBL/GenBank/DDBJ databases">
        <title>Antimicrobial susceptibility and clonality of vaginal-derived multi-drug resistant Mobiluncus isolates in China.</title>
        <authorList>
            <person name="Zhang X."/>
        </authorList>
    </citation>
    <scope>NUCLEOTIDE SEQUENCE [LARGE SCALE GENOMIC DNA]</scope>
    <source>
        <strain evidence="1 2">13</strain>
    </source>
</reference>
<evidence type="ECO:0000313" key="1">
    <source>
        <dbReference type="EMBL" id="NMW66177.1"/>
    </source>
</evidence>
<dbReference type="AlphaFoldDB" id="A0A7Y0U3J8"/>
<name>A0A7Y0U3J8_9ACTO</name>
<evidence type="ECO:0000313" key="2">
    <source>
        <dbReference type="Proteomes" id="UP000578252"/>
    </source>
</evidence>
<gene>
    <name evidence="1" type="ORF">HHJ78_11885</name>
</gene>
<comment type="caution">
    <text evidence="1">The sequence shown here is derived from an EMBL/GenBank/DDBJ whole genome shotgun (WGS) entry which is preliminary data.</text>
</comment>
<sequence>MSTVKESERTAWFVAPRFSGTEANENIEKEELRIAQIARDMRAGKGRTITLEQLEAELGLDTIPENPDIIDEIQ</sequence>
<organism evidence="1 2">
    <name type="scientific">Mobiluncus mulieris</name>
    <dbReference type="NCBI Taxonomy" id="2052"/>
    <lineage>
        <taxon>Bacteria</taxon>
        <taxon>Bacillati</taxon>
        <taxon>Actinomycetota</taxon>
        <taxon>Actinomycetes</taxon>
        <taxon>Actinomycetales</taxon>
        <taxon>Actinomycetaceae</taxon>
        <taxon>Mobiluncus</taxon>
    </lineage>
</organism>
<dbReference type="EMBL" id="JABCUR010000021">
    <property type="protein sequence ID" value="NMW66177.1"/>
    <property type="molecule type" value="Genomic_DNA"/>
</dbReference>
<proteinExistence type="predicted"/>
<protein>
    <submittedName>
        <fullName evidence="1">Uncharacterized protein</fullName>
    </submittedName>
</protein>
<accession>A0A7Y0U3J8</accession>
<dbReference type="RefSeq" id="WP_004572186.1">
    <property type="nucleotide sequence ID" value="NZ_JABCUR010000021.1"/>
</dbReference>